<sequence length="136" mass="14453">MGLFATFVFAGGSWDGSADQTPRFAAKVHDSDFVTIDYAPALAGGTGHCYVGFEPRHYFEDETASDPVDTDAEARGLAAWAADVRGTVIDPDVVRGLLASPEGDEAPDVFVEAALVRLLLALGLPLPEDLEDWAEV</sequence>
<dbReference type="RefSeq" id="WP_232399366.1">
    <property type="nucleotide sequence ID" value="NZ_CP102173.1"/>
</dbReference>
<evidence type="ECO:0000313" key="2">
    <source>
        <dbReference type="Proteomes" id="UP001316184"/>
    </source>
</evidence>
<evidence type="ECO:0000313" key="1">
    <source>
        <dbReference type="EMBL" id="UUP15311.1"/>
    </source>
</evidence>
<keyword evidence="2" id="KW-1185">Reference proteome</keyword>
<dbReference type="Proteomes" id="UP001316184">
    <property type="component" value="Chromosome"/>
</dbReference>
<accession>A0ABY5MHE2</accession>
<gene>
    <name evidence="1" type="ORF">NQV15_08365</name>
</gene>
<organism evidence="1 2">
    <name type="scientific">Aeromicrobium wangtongii</name>
    <dbReference type="NCBI Taxonomy" id="2969247"/>
    <lineage>
        <taxon>Bacteria</taxon>
        <taxon>Bacillati</taxon>
        <taxon>Actinomycetota</taxon>
        <taxon>Actinomycetes</taxon>
        <taxon>Propionibacteriales</taxon>
        <taxon>Nocardioidaceae</taxon>
        <taxon>Aeromicrobium</taxon>
    </lineage>
</organism>
<dbReference type="EMBL" id="CP102173">
    <property type="protein sequence ID" value="UUP15311.1"/>
    <property type="molecule type" value="Genomic_DNA"/>
</dbReference>
<reference evidence="1 2" key="1">
    <citation type="submission" date="2022-08" db="EMBL/GenBank/DDBJ databases">
        <title>novel species in genus Aeromicrobium.</title>
        <authorList>
            <person name="Ye L."/>
        </authorList>
    </citation>
    <scope>NUCLEOTIDE SEQUENCE [LARGE SCALE GENOMIC DNA]</scope>
    <source>
        <strain evidence="2">zg-Y1379</strain>
    </source>
</reference>
<name>A0ABY5MHE2_9ACTN</name>
<protein>
    <submittedName>
        <fullName evidence="1">Uncharacterized protein</fullName>
    </submittedName>
</protein>
<proteinExistence type="predicted"/>